<dbReference type="Pfam" id="PF13185">
    <property type="entry name" value="GAF_2"/>
    <property type="match status" value="1"/>
</dbReference>
<dbReference type="InterPro" id="IPR029016">
    <property type="entry name" value="GAF-like_dom_sf"/>
</dbReference>
<evidence type="ECO:0000256" key="1">
    <source>
        <dbReference type="ARBA" id="ARBA00022801"/>
    </source>
</evidence>
<proteinExistence type="predicted"/>
<dbReference type="InterPro" id="IPR001932">
    <property type="entry name" value="PPM-type_phosphatase-like_dom"/>
</dbReference>
<dbReference type="PANTHER" id="PTHR43156:SF2">
    <property type="entry name" value="STAGE II SPORULATION PROTEIN E"/>
    <property type="match status" value="1"/>
</dbReference>
<dbReference type="EMBL" id="LAZR01000192">
    <property type="protein sequence ID" value="KKN82993.1"/>
    <property type="molecule type" value="Genomic_DNA"/>
</dbReference>
<dbReference type="Gene3D" id="3.30.450.40">
    <property type="match status" value="1"/>
</dbReference>
<organism evidence="3">
    <name type="scientific">marine sediment metagenome</name>
    <dbReference type="NCBI Taxonomy" id="412755"/>
    <lineage>
        <taxon>unclassified sequences</taxon>
        <taxon>metagenomes</taxon>
        <taxon>ecological metagenomes</taxon>
    </lineage>
</organism>
<dbReference type="InterPro" id="IPR003018">
    <property type="entry name" value="GAF"/>
</dbReference>
<reference evidence="3" key="1">
    <citation type="journal article" date="2015" name="Nature">
        <title>Complex archaea that bridge the gap between prokaryotes and eukaryotes.</title>
        <authorList>
            <person name="Spang A."/>
            <person name="Saw J.H."/>
            <person name="Jorgensen S.L."/>
            <person name="Zaremba-Niedzwiedzka K."/>
            <person name="Martijn J."/>
            <person name="Lind A.E."/>
            <person name="van Eijk R."/>
            <person name="Schleper C."/>
            <person name="Guy L."/>
            <person name="Ettema T.J."/>
        </authorList>
    </citation>
    <scope>NUCLEOTIDE SEQUENCE</scope>
</reference>
<dbReference type="InterPro" id="IPR036457">
    <property type="entry name" value="PPM-type-like_dom_sf"/>
</dbReference>
<dbReference type="GO" id="GO:0016791">
    <property type="term" value="F:phosphatase activity"/>
    <property type="evidence" value="ECO:0007669"/>
    <property type="project" value="TreeGrafter"/>
</dbReference>
<evidence type="ECO:0000259" key="2">
    <source>
        <dbReference type="PROSITE" id="PS51746"/>
    </source>
</evidence>
<gene>
    <name evidence="3" type="ORF">LCGC14_0304080</name>
</gene>
<feature type="domain" description="PPM-type phosphatase" evidence="2">
    <location>
        <begin position="341"/>
        <end position="554"/>
    </location>
</feature>
<dbReference type="PROSITE" id="PS51746">
    <property type="entry name" value="PPM_2"/>
    <property type="match status" value="1"/>
</dbReference>
<dbReference type="Pfam" id="PF07228">
    <property type="entry name" value="SpoIIE"/>
    <property type="match status" value="1"/>
</dbReference>
<name>A0A0F9WVM7_9ZZZZ</name>
<dbReference type="AlphaFoldDB" id="A0A0F9WVM7"/>
<dbReference type="PANTHER" id="PTHR43156">
    <property type="entry name" value="STAGE II SPORULATION PROTEIN E-RELATED"/>
    <property type="match status" value="1"/>
</dbReference>
<dbReference type="Gene3D" id="3.60.40.10">
    <property type="entry name" value="PPM-type phosphatase domain"/>
    <property type="match status" value="1"/>
</dbReference>
<protein>
    <recommendedName>
        <fullName evidence="2">PPM-type phosphatase domain-containing protein</fullName>
    </recommendedName>
</protein>
<dbReference type="SMART" id="SM00331">
    <property type="entry name" value="PP2C_SIG"/>
    <property type="match status" value="1"/>
</dbReference>
<dbReference type="InterPro" id="IPR052016">
    <property type="entry name" value="Bact_Sigma-Reg"/>
</dbReference>
<comment type="caution">
    <text evidence="3">The sequence shown here is derived from an EMBL/GenBank/DDBJ whole genome shotgun (WGS) entry which is preliminary data.</text>
</comment>
<dbReference type="SMART" id="SM00065">
    <property type="entry name" value="GAF"/>
    <property type="match status" value="1"/>
</dbReference>
<accession>A0A0F9WVM7</accession>
<sequence length="555" mass="60583">MSVTTGHGRTKSIRLTKDRVLTTIRDYFNDKALQQMQETFSTAIGAPVNICAPDGSVLIGDRPADGSTGRANMTAAIRVGDEIIGQLTLLEPSPNPRGDYEPVDLQGRPQGRPPAAEWAASFLKLMAAMLASLCSRQKTLRLRVEELSTLYRLTAEFTGQRDLQSVLDTVTATVVELLQAKACTIRLLSDDGRELLIKSANNVQDRHLVKGPILLEDSKIDSEAITGGKIVYIPDVEKDSRVLFPEGARAEGLVSALCVPLVYKGQSLGVIRVYKAETYRFDRFEHALLFAVAAQAAAAIVNAQLQTEAIQAANMKRQLRLAGDVQARMFPREKPAITGMDIEAAYQPCFELGGDFYDFIPLDKGHLGIAACDVVGKGIRASLLMASIRAALRAHAANVYDISEILRRVNVDLCATTELADFATLFYGVIDSQTQRFTYVNAGHPPPLLFRDGRACPLTTGGGILGMNPQGVWQHEHVTFNSGDTLVIYTDGVTEALSFHDEAFGAKRLEQAIHEGLQQDLGASDLAQRILWHVRNFVGLQQQADDLTIVVIKVQ</sequence>
<dbReference type="SUPFAM" id="SSF81606">
    <property type="entry name" value="PP2C-like"/>
    <property type="match status" value="1"/>
</dbReference>
<keyword evidence="1" id="KW-0378">Hydrolase</keyword>
<evidence type="ECO:0000313" key="3">
    <source>
        <dbReference type="EMBL" id="KKN82993.1"/>
    </source>
</evidence>
<dbReference type="SUPFAM" id="SSF55781">
    <property type="entry name" value="GAF domain-like"/>
    <property type="match status" value="1"/>
</dbReference>